<dbReference type="InterPro" id="IPR008193">
    <property type="entry name" value="RNA_pol_Rpb11_13-16kDa_CS"/>
</dbReference>
<dbReference type="GO" id="GO:0046983">
    <property type="term" value="F:protein dimerization activity"/>
    <property type="evidence" value="ECO:0007669"/>
    <property type="project" value="InterPro"/>
</dbReference>
<comment type="subunit">
    <text evidence="4">Part of the RNA polymerase complex.</text>
</comment>
<dbReference type="GO" id="GO:0000428">
    <property type="term" value="C:DNA-directed RNA polymerase complex"/>
    <property type="evidence" value="ECO:0007669"/>
    <property type="project" value="UniProtKB-KW"/>
</dbReference>
<evidence type="ECO:0000256" key="3">
    <source>
        <dbReference type="ARBA" id="ARBA00025751"/>
    </source>
</evidence>
<keyword evidence="1 4" id="KW-0240">DNA-directed RNA polymerase</keyword>
<comment type="function">
    <text evidence="4">DNA-dependent RNA polymerase (RNAP) catalyzes the transcription of DNA into RNA using the four ribonucleoside triphosphates as substrates.</text>
</comment>
<sequence>MSGEQGYIVRKKTDTELELEILNEDHTLGNLLAKRILEEKGVLMSYYRVEHPLKGGIVLYVKTDGSVAPIEAVKSAVSKILSIIDSTGAEIDAKFKEAKA</sequence>
<dbReference type="HAMAP" id="MF_00261">
    <property type="entry name" value="RNApol_arch_Rpo11"/>
    <property type="match status" value="1"/>
</dbReference>
<keyword evidence="4" id="KW-0963">Cytoplasm</keyword>
<dbReference type="InterPro" id="IPR036603">
    <property type="entry name" value="RBP11-like"/>
</dbReference>
<dbReference type="InterPro" id="IPR022905">
    <property type="entry name" value="Rpo11-like"/>
</dbReference>
<dbReference type="AlphaFoldDB" id="A0A7J3SM48"/>
<comment type="catalytic activity">
    <reaction evidence="4">
        <text>RNA(n) + a ribonucleoside 5'-triphosphate = RNA(n+1) + diphosphate</text>
        <dbReference type="Rhea" id="RHEA:21248"/>
        <dbReference type="Rhea" id="RHEA-COMP:14527"/>
        <dbReference type="Rhea" id="RHEA-COMP:17342"/>
        <dbReference type="ChEBI" id="CHEBI:33019"/>
        <dbReference type="ChEBI" id="CHEBI:61557"/>
        <dbReference type="ChEBI" id="CHEBI:140395"/>
        <dbReference type="EC" id="2.7.7.6"/>
    </reaction>
</comment>
<feature type="domain" description="DNA-directed RNA polymerase RBP11-like dimerisation" evidence="5">
    <location>
        <begin position="16"/>
        <end position="86"/>
    </location>
</feature>
<reference evidence="6" key="1">
    <citation type="journal article" date="2020" name="mSystems">
        <title>Genome- and Community-Level Interaction Insights into Carbon Utilization and Element Cycling Functions of Hydrothermarchaeota in Hydrothermal Sediment.</title>
        <authorList>
            <person name="Zhou Z."/>
            <person name="Liu Y."/>
            <person name="Xu W."/>
            <person name="Pan J."/>
            <person name="Luo Z.H."/>
            <person name="Li M."/>
        </authorList>
    </citation>
    <scope>NUCLEOTIDE SEQUENCE [LARGE SCALE GENOMIC DNA]</scope>
    <source>
        <strain evidence="6">SpSt-885</strain>
    </source>
</reference>
<gene>
    <name evidence="4" type="primary">rpo11</name>
    <name evidence="4" type="synonym">rpoL</name>
    <name evidence="6" type="ORF">ENW83_05825</name>
</gene>
<organism evidence="6">
    <name type="scientific">Fervidicoccus fontis</name>
    <dbReference type="NCBI Taxonomy" id="683846"/>
    <lineage>
        <taxon>Archaea</taxon>
        <taxon>Thermoproteota</taxon>
        <taxon>Thermoprotei</taxon>
        <taxon>Fervidicoccales</taxon>
        <taxon>Fervidicoccaceae</taxon>
        <taxon>Fervidicoccus</taxon>
    </lineage>
</organism>
<protein>
    <recommendedName>
        <fullName evidence="4">DNA-directed RNA polymerase subunit Rpo11</fullName>
        <ecNumber evidence="4">2.7.7.6</ecNumber>
    </recommendedName>
    <alternativeName>
        <fullName evidence="4">DNA-directed RNA polymerase subunit L</fullName>
    </alternativeName>
</protein>
<dbReference type="Gene3D" id="3.30.1360.10">
    <property type="entry name" value="RNA polymerase, RBP11-like subunit"/>
    <property type="match status" value="1"/>
</dbReference>
<dbReference type="CDD" id="cd06927">
    <property type="entry name" value="RNAP_L"/>
    <property type="match status" value="1"/>
</dbReference>
<evidence type="ECO:0000313" key="6">
    <source>
        <dbReference type="EMBL" id="HGZ60700.1"/>
    </source>
</evidence>
<dbReference type="SUPFAM" id="SSF55257">
    <property type="entry name" value="RBP11-like subunits of RNA polymerase"/>
    <property type="match status" value="1"/>
</dbReference>
<dbReference type="EMBL" id="DTLS01000168">
    <property type="protein sequence ID" value="HGZ60700.1"/>
    <property type="molecule type" value="Genomic_DNA"/>
</dbReference>
<proteinExistence type="inferred from homology"/>
<dbReference type="Pfam" id="PF13656">
    <property type="entry name" value="RNA_pol_L_2"/>
    <property type="match status" value="1"/>
</dbReference>
<comment type="similarity">
    <text evidence="3 4">Belongs to the archaeal Rpo11/eukaryotic RPB11/RPC19 RNA polymerase subunit family.</text>
</comment>
<keyword evidence="4" id="KW-0808">Transferase</keyword>
<keyword evidence="4" id="KW-0548">Nucleotidyltransferase</keyword>
<accession>A0A7J3SM48</accession>
<name>A0A7J3SM48_9CREN</name>
<dbReference type="InterPro" id="IPR009025">
    <property type="entry name" value="RBP11-like_dimer"/>
</dbReference>
<evidence type="ECO:0000256" key="2">
    <source>
        <dbReference type="ARBA" id="ARBA00023163"/>
    </source>
</evidence>
<evidence type="ECO:0000259" key="5">
    <source>
        <dbReference type="Pfam" id="PF13656"/>
    </source>
</evidence>
<dbReference type="PROSITE" id="PS01154">
    <property type="entry name" value="RNA_POL_L_13KD"/>
    <property type="match status" value="1"/>
</dbReference>
<dbReference type="GO" id="GO:0003899">
    <property type="term" value="F:DNA-directed RNA polymerase activity"/>
    <property type="evidence" value="ECO:0007669"/>
    <property type="project" value="UniProtKB-UniRule"/>
</dbReference>
<dbReference type="EC" id="2.7.7.6" evidence="4"/>
<dbReference type="GO" id="GO:0005737">
    <property type="term" value="C:cytoplasm"/>
    <property type="evidence" value="ECO:0007669"/>
    <property type="project" value="UniProtKB-SubCell"/>
</dbReference>
<comment type="subcellular location">
    <subcellularLocation>
        <location evidence="4">Cytoplasm</location>
    </subcellularLocation>
</comment>
<evidence type="ECO:0000256" key="1">
    <source>
        <dbReference type="ARBA" id="ARBA00022478"/>
    </source>
</evidence>
<dbReference type="GO" id="GO:0003677">
    <property type="term" value="F:DNA binding"/>
    <property type="evidence" value="ECO:0007669"/>
    <property type="project" value="InterPro"/>
</dbReference>
<comment type="caution">
    <text evidence="6">The sequence shown here is derived from an EMBL/GenBank/DDBJ whole genome shotgun (WGS) entry which is preliminary data.</text>
</comment>
<evidence type="ECO:0000256" key="4">
    <source>
        <dbReference type="HAMAP-Rule" id="MF_00261"/>
    </source>
</evidence>
<dbReference type="GO" id="GO:0006351">
    <property type="term" value="P:DNA-templated transcription"/>
    <property type="evidence" value="ECO:0007669"/>
    <property type="project" value="UniProtKB-UniRule"/>
</dbReference>
<dbReference type="PANTHER" id="PTHR13946:SF28">
    <property type="entry name" value="DNA-DIRECTED RNA POLYMERASES I AND III SUBUNIT RPAC2"/>
    <property type="match status" value="1"/>
</dbReference>
<keyword evidence="2 4" id="KW-0804">Transcription</keyword>
<dbReference type="PANTHER" id="PTHR13946">
    <property type="entry name" value="DNA-DIRECTED RNA POLYMERASE I,II,III"/>
    <property type="match status" value="1"/>
</dbReference>